<keyword evidence="2 4" id="KW-0689">Ribosomal protein</keyword>
<evidence type="ECO:0000256" key="2">
    <source>
        <dbReference type="ARBA" id="ARBA00022980"/>
    </source>
</evidence>
<comment type="caution">
    <text evidence="5">The sequence shown here is derived from an EMBL/GenBank/DDBJ whole genome shotgun (WGS) entry which is preliminary data.</text>
</comment>
<dbReference type="EMBL" id="PCSD01000097">
    <property type="protein sequence ID" value="PIP33496.1"/>
    <property type="molecule type" value="Genomic_DNA"/>
</dbReference>
<comment type="similarity">
    <text evidence="1 4">Belongs to the universal ribosomal protein uL23 family.</text>
</comment>
<evidence type="ECO:0000256" key="1">
    <source>
        <dbReference type="ARBA" id="ARBA00006700"/>
    </source>
</evidence>
<dbReference type="SUPFAM" id="SSF54189">
    <property type="entry name" value="Ribosomal proteins S24e, L23 and L15e"/>
    <property type="match status" value="1"/>
</dbReference>
<dbReference type="GO" id="GO:1990904">
    <property type="term" value="C:ribonucleoprotein complex"/>
    <property type="evidence" value="ECO:0007669"/>
    <property type="project" value="UniProtKB-KW"/>
</dbReference>
<accession>A0A2G9ZJZ8</accession>
<organism evidence="5 6">
    <name type="scientific">Candidatus Falkowbacteria bacterium CG23_combo_of_CG06-09_8_20_14_all_49_15</name>
    <dbReference type="NCBI Taxonomy" id="1974572"/>
    <lineage>
        <taxon>Bacteria</taxon>
        <taxon>Candidatus Falkowiibacteriota</taxon>
    </lineage>
</organism>
<dbReference type="GO" id="GO:0019843">
    <property type="term" value="F:rRNA binding"/>
    <property type="evidence" value="ECO:0007669"/>
    <property type="project" value="UniProtKB-UniRule"/>
</dbReference>
<keyword evidence="3 4" id="KW-0687">Ribonucleoprotein</keyword>
<gene>
    <name evidence="4" type="primary">rplW</name>
    <name evidence="5" type="ORF">COX22_04175</name>
</gene>
<keyword evidence="4" id="KW-0694">RNA-binding</keyword>
<dbReference type="GO" id="GO:0003735">
    <property type="term" value="F:structural constituent of ribosome"/>
    <property type="evidence" value="ECO:0007669"/>
    <property type="project" value="InterPro"/>
</dbReference>
<dbReference type="GO" id="GO:0006412">
    <property type="term" value="P:translation"/>
    <property type="evidence" value="ECO:0007669"/>
    <property type="project" value="UniProtKB-UniRule"/>
</dbReference>
<dbReference type="Gene3D" id="3.30.70.330">
    <property type="match status" value="1"/>
</dbReference>
<keyword evidence="4" id="KW-0699">rRNA-binding</keyword>
<dbReference type="HAMAP" id="MF_01369_B">
    <property type="entry name" value="Ribosomal_uL23_B"/>
    <property type="match status" value="1"/>
</dbReference>
<name>A0A2G9ZJZ8_9BACT</name>
<dbReference type="PANTHER" id="PTHR11620">
    <property type="entry name" value="60S RIBOSOMAL PROTEIN L23A"/>
    <property type="match status" value="1"/>
</dbReference>
<comment type="function">
    <text evidence="4">One of the early assembly proteins it binds 23S rRNA. One of the proteins that surrounds the polypeptide exit tunnel on the outside of the ribosome. Forms the main docking site for trigger factor binding to the ribosome.</text>
</comment>
<comment type="subunit">
    <text evidence="4">Part of the 50S ribosomal subunit. Contacts protein L29, and trigger factor when it is bound to the ribosome.</text>
</comment>
<dbReference type="InterPro" id="IPR013025">
    <property type="entry name" value="Ribosomal_uL23-like"/>
</dbReference>
<evidence type="ECO:0000313" key="6">
    <source>
        <dbReference type="Proteomes" id="UP000230729"/>
    </source>
</evidence>
<dbReference type="Proteomes" id="UP000230729">
    <property type="component" value="Unassembled WGS sequence"/>
</dbReference>
<evidence type="ECO:0000256" key="3">
    <source>
        <dbReference type="ARBA" id="ARBA00023274"/>
    </source>
</evidence>
<dbReference type="AlphaFoldDB" id="A0A2G9ZJZ8"/>
<dbReference type="NCBIfam" id="NF004363">
    <property type="entry name" value="PRK05738.2-4"/>
    <property type="match status" value="1"/>
</dbReference>
<proteinExistence type="inferred from homology"/>
<evidence type="ECO:0000313" key="5">
    <source>
        <dbReference type="EMBL" id="PIP33496.1"/>
    </source>
</evidence>
<dbReference type="Pfam" id="PF00276">
    <property type="entry name" value="Ribosomal_L23"/>
    <property type="match status" value="1"/>
</dbReference>
<dbReference type="GO" id="GO:0005840">
    <property type="term" value="C:ribosome"/>
    <property type="evidence" value="ECO:0007669"/>
    <property type="project" value="UniProtKB-KW"/>
</dbReference>
<sequence>MKDLYAGQPKKAGATNVRRRDVGQLLVLKKPQITEKAGNLGVLNQYVFVVDIKANKITIAKAVKAIYGVKPTAVRIIRCQGKTKRYGRTIGRRKDWKKAIVSLPAGKTINLYEGV</sequence>
<dbReference type="InterPro" id="IPR012678">
    <property type="entry name" value="Ribosomal_uL23/eL15/eS24_sf"/>
</dbReference>
<evidence type="ECO:0000256" key="4">
    <source>
        <dbReference type="HAMAP-Rule" id="MF_01369"/>
    </source>
</evidence>
<reference evidence="5 6" key="1">
    <citation type="submission" date="2017-09" db="EMBL/GenBank/DDBJ databases">
        <title>Depth-based differentiation of microbial function through sediment-hosted aquifers and enrichment of novel symbionts in the deep terrestrial subsurface.</title>
        <authorList>
            <person name="Probst A.J."/>
            <person name="Ladd B."/>
            <person name="Jarett J.K."/>
            <person name="Geller-Mcgrath D.E."/>
            <person name="Sieber C.M."/>
            <person name="Emerson J.B."/>
            <person name="Anantharaman K."/>
            <person name="Thomas B.C."/>
            <person name="Malmstrom R."/>
            <person name="Stieglmeier M."/>
            <person name="Klingl A."/>
            <person name="Woyke T."/>
            <person name="Ryan C.M."/>
            <person name="Banfield J.F."/>
        </authorList>
    </citation>
    <scope>NUCLEOTIDE SEQUENCE [LARGE SCALE GENOMIC DNA]</scope>
    <source>
        <strain evidence="5">CG23_combo_of_CG06-09_8_20_14_all_49_15</strain>
    </source>
</reference>
<dbReference type="InterPro" id="IPR012677">
    <property type="entry name" value="Nucleotide-bd_a/b_plait_sf"/>
</dbReference>
<protein>
    <recommendedName>
        <fullName evidence="4">Large ribosomal subunit protein uL23</fullName>
    </recommendedName>
</protein>